<dbReference type="InterPro" id="IPR001223">
    <property type="entry name" value="Glyco_hydro18_cat"/>
</dbReference>
<dbReference type="InterPro" id="IPR025875">
    <property type="entry name" value="Leu-rich_rpt_4"/>
</dbReference>
<evidence type="ECO:0000256" key="5">
    <source>
        <dbReference type="ARBA" id="ARBA00023273"/>
    </source>
</evidence>
<evidence type="ECO:0000256" key="1">
    <source>
        <dbReference type="ARBA" id="ARBA00004138"/>
    </source>
</evidence>
<dbReference type="Pfam" id="PF12799">
    <property type="entry name" value="LRR_4"/>
    <property type="match status" value="3"/>
</dbReference>
<dbReference type="SUPFAM" id="SSF51445">
    <property type="entry name" value="(Trans)glycosidases"/>
    <property type="match status" value="1"/>
</dbReference>
<dbReference type="PANTHER" id="PTHR45973">
    <property type="entry name" value="PROTEIN PHOSPHATASE 1 REGULATORY SUBUNIT SDS22-RELATED"/>
    <property type="match status" value="1"/>
</dbReference>
<dbReference type="AlphaFoldDB" id="A0A3D2XBB2"/>
<evidence type="ECO:0000256" key="6">
    <source>
        <dbReference type="SAM" id="SignalP"/>
    </source>
</evidence>
<evidence type="ECO:0000259" key="7">
    <source>
        <dbReference type="PROSITE" id="PS51910"/>
    </source>
</evidence>
<dbReference type="InterPro" id="IPR003591">
    <property type="entry name" value="Leu-rich_rpt_typical-subtyp"/>
</dbReference>
<evidence type="ECO:0000256" key="2">
    <source>
        <dbReference type="ARBA" id="ARBA00022614"/>
    </source>
</evidence>
<dbReference type="Gene3D" id="3.10.50.10">
    <property type="match status" value="1"/>
</dbReference>
<dbReference type="PANTHER" id="PTHR45973:SF9">
    <property type="entry name" value="LEUCINE-RICH REPEAT-CONTAINING PROTEIN 46"/>
    <property type="match status" value="1"/>
</dbReference>
<name>A0A3D2XBB2_9FIRM</name>
<dbReference type="Pfam" id="PF00704">
    <property type="entry name" value="Glyco_hydro_18"/>
    <property type="match status" value="1"/>
</dbReference>
<dbReference type="PROSITE" id="PS51910">
    <property type="entry name" value="GH18_2"/>
    <property type="match status" value="1"/>
</dbReference>
<proteinExistence type="predicted"/>
<feature type="chain" id="PRO_5017685209" description="GH18 domain-containing protein" evidence="6">
    <location>
        <begin position="47"/>
        <end position="772"/>
    </location>
</feature>
<keyword evidence="4" id="KW-0969">Cilium</keyword>
<dbReference type="PROSITE" id="PS51450">
    <property type="entry name" value="LRR"/>
    <property type="match status" value="8"/>
</dbReference>
<dbReference type="Proteomes" id="UP000262969">
    <property type="component" value="Unassembled WGS sequence"/>
</dbReference>
<dbReference type="SMART" id="SM00365">
    <property type="entry name" value="LRR_SD22"/>
    <property type="match status" value="11"/>
</dbReference>
<dbReference type="InterPro" id="IPR001611">
    <property type="entry name" value="Leu-rich_rpt"/>
</dbReference>
<keyword evidence="5" id="KW-0966">Cell projection</keyword>
<comment type="caution">
    <text evidence="8">The sequence shown here is derived from an EMBL/GenBank/DDBJ whole genome shotgun (WGS) entry which is preliminary data.</text>
</comment>
<gene>
    <name evidence="8" type="ORF">DHW61_18870</name>
</gene>
<dbReference type="Gene3D" id="3.80.10.10">
    <property type="entry name" value="Ribonuclease Inhibitor"/>
    <property type="match status" value="2"/>
</dbReference>
<keyword evidence="3" id="KW-0677">Repeat</keyword>
<keyword evidence="6" id="KW-0732">Signal</keyword>
<evidence type="ECO:0000256" key="3">
    <source>
        <dbReference type="ARBA" id="ARBA00022737"/>
    </source>
</evidence>
<evidence type="ECO:0000313" key="9">
    <source>
        <dbReference type="Proteomes" id="UP000262969"/>
    </source>
</evidence>
<evidence type="ECO:0000256" key="4">
    <source>
        <dbReference type="ARBA" id="ARBA00023069"/>
    </source>
</evidence>
<dbReference type="InterPro" id="IPR029070">
    <property type="entry name" value="Chitinase_insertion_sf"/>
</dbReference>
<comment type="subcellular location">
    <subcellularLocation>
        <location evidence="1">Cell projection</location>
        <location evidence="1">Cilium</location>
    </subcellularLocation>
</comment>
<accession>A0A3D2XBB2</accession>
<dbReference type="SMART" id="SM00369">
    <property type="entry name" value="LRR_TYP"/>
    <property type="match status" value="8"/>
</dbReference>
<evidence type="ECO:0000313" key="8">
    <source>
        <dbReference type="EMBL" id="HCL04440.1"/>
    </source>
</evidence>
<dbReference type="EMBL" id="DPVV01000618">
    <property type="protein sequence ID" value="HCL04440.1"/>
    <property type="molecule type" value="Genomic_DNA"/>
</dbReference>
<dbReference type="InterPro" id="IPR032675">
    <property type="entry name" value="LRR_dom_sf"/>
</dbReference>
<sequence length="772" mass="87225">MKRNDFINNKYCKKYNKDKFMKRLLRSCICFLIITIFLIQSLPAKAAENTSNDNAIDNNTAKVGNQKSGELHAFYPSNAVFSEQMKKYIDKLDSISFAWSRIDAKDSGCLNTVKGQNGNYGFYYPNDYLQPLEYAKSQGKSIQLNIYMDGNDGAKLLPYANERSAMVLAIVNAVQTDVSRGEDIYYDGVVIDFEGLRNTDGNGKPILYNGKPISTYYTQFLMELRKQFDSMGKKLYVAVNPAFYYDGYDFSKILDVADRVIVMAHDYEPIQKLQKNQIEQYTSYNALSPTHSLAPIQMVRMALNDIKKAASGTSELSKVWLQITFDAAQWQFDVKSAKAWDDLPDTTLSRGGRITPLYKTIKARVDNSDGYGQNLTYGYNNELQSPYIQYFNSSNKTWNVIIYEDSSSIRAKIALAKSYKLGGISLWSLANIPDYNDTTGKKYHLNAWNTIITEMNSYDKLPAESSKYISFADPFVEKAVREKLGKVSGKISEEELYGIYRLKLPKGVKSLKDLSKLTNLEYLDAGQLSIKDISAIGNLTKLRVLYLQRNMISDINALKKLTKLEVLSLNGNQIESVSALSTLTNLRELYIRENNIKNISSLNKLTKLVVLEGGKNSIQNIDSLKNLKNLKSLILDNNKINDITGLKTLTNLKYLDLSNNKISSINSLKNLSGLERLYLQRNSISDISAISGLKKLKVLSMNGNKITDVKPLTKLTLLEKLYLKDNKIKSITSLKGLVNLNELYLMGNSVTNYSPVKTMYSKKGFICDFKMK</sequence>
<organism evidence="8 9">
    <name type="scientific">Lachnoclostridium phytofermentans</name>
    <dbReference type="NCBI Taxonomy" id="66219"/>
    <lineage>
        <taxon>Bacteria</taxon>
        <taxon>Bacillati</taxon>
        <taxon>Bacillota</taxon>
        <taxon>Clostridia</taxon>
        <taxon>Lachnospirales</taxon>
        <taxon>Lachnospiraceae</taxon>
    </lineage>
</organism>
<feature type="domain" description="GH18" evidence="7">
    <location>
        <begin position="69"/>
        <end position="458"/>
    </location>
</feature>
<dbReference type="InterPro" id="IPR017853">
    <property type="entry name" value="GH"/>
</dbReference>
<protein>
    <recommendedName>
        <fullName evidence="7">GH18 domain-containing protein</fullName>
    </recommendedName>
</protein>
<dbReference type="InterPro" id="IPR050576">
    <property type="entry name" value="Cilia_flagella_integrity"/>
</dbReference>
<dbReference type="SUPFAM" id="SSF52058">
    <property type="entry name" value="L domain-like"/>
    <property type="match status" value="1"/>
</dbReference>
<dbReference type="GO" id="GO:0005975">
    <property type="term" value="P:carbohydrate metabolic process"/>
    <property type="evidence" value="ECO:0007669"/>
    <property type="project" value="InterPro"/>
</dbReference>
<reference evidence="8 9" key="1">
    <citation type="journal article" date="2018" name="Nat. Biotechnol.">
        <title>A standardized bacterial taxonomy based on genome phylogeny substantially revises the tree of life.</title>
        <authorList>
            <person name="Parks D.H."/>
            <person name="Chuvochina M."/>
            <person name="Waite D.W."/>
            <person name="Rinke C."/>
            <person name="Skarshewski A."/>
            <person name="Chaumeil P.A."/>
            <person name="Hugenholtz P."/>
        </authorList>
    </citation>
    <scope>NUCLEOTIDE SEQUENCE [LARGE SCALE GENOMIC DNA]</scope>
    <source>
        <strain evidence="8">UBA11728</strain>
    </source>
</reference>
<dbReference type="Gene3D" id="3.20.20.80">
    <property type="entry name" value="Glycosidases"/>
    <property type="match status" value="1"/>
</dbReference>
<keyword evidence="2" id="KW-0433">Leucine-rich repeat</keyword>
<feature type="signal peptide" evidence="6">
    <location>
        <begin position="1"/>
        <end position="46"/>
    </location>
</feature>